<evidence type="ECO:0000313" key="2">
    <source>
        <dbReference type="EMBL" id="CAG8410405.1"/>
    </source>
</evidence>
<evidence type="ECO:0000313" key="3">
    <source>
        <dbReference type="Proteomes" id="UP001152592"/>
    </source>
</evidence>
<reference evidence="2" key="1">
    <citation type="submission" date="2021-07" db="EMBL/GenBank/DDBJ databases">
        <authorList>
            <person name="Branca A.L. A."/>
        </authorList>
    </citation>
    <scope>NUCLEOTIDE SEQUENCE</scope>
</reference>
<proteinExistence type="predicted"/>
<dbReference type="AlphaFoldDB" id="A0A9W4JRP0"/>
<dbReference type="Proteomes" id="UP001152592">
    <property type="component" value="Unassembled WGS sequence"/>
</dbReference>
<feature type="region of interest" description="Disordered" evidence="1">
    <location>
        <begin position="56"/>
        <end position="77"/>
    </location>
</feature>
<comment type="caution">
    <text evidence="2">The sequence shown here is derived from an EMBL/GenBank/DDBJ whole genome shotgun (WGS) entry which is preliminary data.</text>
</comment>
<evidence type="ECO:0000256" key="1">
    <source>
        <dbReference type="SAM" id="MobiDB-lite"/>
    </source>
</evidence>
<protein>
    <submittedName>
        <fullName evidence="2">Uncharacterized protein</fullName>
    </submittedName>
</protein>
<dbReference type="EMBL" id="CAJVPD010000265">
    <property type="protein sequence ID" value="CAG8410405.1"/>
    <property type="molecule type" value="Genomic_DNA"/>
</dbReference>
<organism evidence="2 3">
    <name type="scientific">Penicillium salamii</name>
    <dbReference type="NCBI Taxonomy" id="1612424"/>
    <lineage>
        <taxon>Eukaryota</taxon>
        <taxon>Fungi</taxon>
        <taxon>Dikarya</taxon>
        <taxon>Ascomycota</taxon>
        <taxon>Pezizomycotina</taxon>
        <taxon>Eurotiomycetes</taxon>
        <taxon>Eurotiomycetidae</taxon>
        <taxon>Eurotiales</taxon>
        <taxon>Aspergillaceae</taxon>
        <taxon>Penicillium</taxon>
    </lineage>
</organism>
<sequence>MVEHCDSVTQHGPQYIEDLPSSVSVYHYSGMDDFCRLVSLQRSRLYRSFYTAENQRARNTNGNEGPEDDLDMSPQTEGTQSNHIIFIVEPSTFFRDFDLLADRPFHDRISFNPKTSILVVKIPLPTHHQAVAAFDETLKWALGQMGLHRALLSWGSSTLTGGDGTIKEPDAAWGPRQPPRCASKTPSLVLEVAMSETSAKLRRDAQYWVDPTRGLAGMAIAVAVHAKKPQITIEQWEWNSQLSRLIQGSSLAILKSDGEVRFHPDRPTPQLLIPFHLLFRRPAEGDKERDIVFGTQELVEFATLVWDMQFDNKQE</sequence>
<name>A0A9W4JRP0_9EURO</name>
<gene>
    <name evidence="2" type="ORF">PSALAMII_LOCUS8634</name>
</gene>
<dbReference type="OrthoDB" id="329835at2759"/>
<accession>A0A9W4JRP0</accession>